<feature type="region of interest" description="Disordered" evidence="1">
    <location>
        <begin position="1"/>
        <end position="51"/>
    </location>
</feature>
<sequence>MHTLDLRCSSRESSKGVSEWGSDQPLDETSSRARVLDGDGGSNSALDDRGGIDSRVLQVALGREDAEGTRVCT</sequence>
<evidence type="ECO:0000256" key="1">
    <source>
        <dbReference type="SAM" id="MobiDB-lite"/>
    </source>
</evidence>
<accession>A0A0B7FEN7</accession>
<proteinExistence type="predicted"/>
<dbReference type="AlphaFoldDB" id="A0A0B7FEN7"/>
<feature type="compositionally biased region" description="Basic and acidic residues" evidence="1">
    <location>
        <begin position="1"/>
        <end position="14"/>
    </location>
</feature>
<evidence type="ECO:0000313" key="2">
    <source>
        <dbReference type="EMBL" id="CEL54643.1"/>
    </source>
</evidence>
<organism evidence="2 3">
    <name type="scientific">Thanatephorus cucumeris (strain AG1-IB / isolate 7/3/14)</name>
    <name type="common">Lettuce bottom rot fungus</name>
    <name type="synonym">Rhizoctonia solani</name>
    <dbReference type="NCBI Taxonomy" id="1108050"/>
    <lineage>
        <taxon>Eukaryota</taxon>
        <taxon>Fungi</taxon>
        <taxon>Dikarya</taxon>
        <taxon>Basidiomycota</taxon>
        <taxon>Agaricomycotina</taxon>
        <taxon>Agaricomycetes</taxon>
        <taxon>Cantharellales</taxon>
        <taxon>Ceratobasidiaceae</taxon>
        <taxon>Rhizoctonia</taxon>
        <taxon>Rhizoctonia solani AG-1</taxon>
    </lineage>
</organism>
<gene>
    <name evidence="2" type="ORF">RSOLAG1IB_11733</name>
</gene>
<dbReference type="Proteomes" id="UP000059188">
    <property type="component" value="Unassembled WGS sequence"/>
</dbReference>
<name>A0A0B7FEN7_THACB</name>
<reference evidence="2 3" key="1">
    <citation type="submission" date="2014-11" db="EMBL/GenBank/DDBJ databases">
        <authorList>
            <person name="Wibberg Daniel"/>
        </authorList>
    </citation>
    <scope>NUCLEOTIDE SEQUENCE [LARGE SCALE GENOMIC DNA]</scope>
    <source>
        <strain evidence="2">Rhizoctonia solani AG1-IB 7/3/14</strain>
    </source>
</reference>
<keyword evidence="3" id="KW-1185">Reference proteome</keyword>
<evidence type="ECO:0000313" key="3">
    <source>
        <dbReference type="Proteomes" id="UP000059188"/>
    </source>
</evidence>
<protein>
    <submittedName>
        <fullName evidence="2">Uncharacterized protein</fullName>
    </submittedName>
</protein>
<dbReference type="EMBL" id="LN679275">
    <property type="protein sequence ID" value="CEL54643.1"/>
    <property type="molecule type" value="Genomic_DNA"/>
</dbReference>